<evidence type="ECO:0000313" key="1">
    <source>
        <dbReference type="EMBL" id="KAG2120944.1"/>
    </source>
</evidence>
<dbReference type="InterPro" id="IPR036397">
    <property type="entry name" value="RNaseH_sf"/>
</dbReference>
<dbReference type="Proteomes" id="UP000823399">
    <property type="component" value="Unassembled WGS sequence"/>
</dbReference>
<sequence>MATILTERGFDVKNLKAQCKNFECAAGVTDCCCRCILYSQPDFTNVKSFLETTCKARGFQVIFLPKFHCELNFIKQCWGFVKRLYRTYPMSMKDSDLEINVVKVLDSVPIASMQRFAMRSQRFMDAYHRGLNGKQAAWAMKKYCGHRVLPDSILSKLDSAKILCEVC</sequence>
<dbReference type="AlphaFoldDB" id="A0A9P7FK90"/>
<evidence type="ECO:0008006" key="3">
    <source>
        <dbReference type="Google" id="ProtNLM"/>
    </source>
</evidence>
<name>A0A9P7FK90_9AGAM</name>
<accession>A0A9P7FK90</accession>
<reference evidence="1" key="1">
    <citation type="journal article" date="2020" name="New Phytol.">
        <title>Comparative genomics reveals dynamic genome evolution in host specialist ectomycorrhizal fungi.</title>
        <authorList>
            <person name="Lofgren L.A."/>
            <person name="Nguyen N.H."/>
            <person name="Vilgalys R."/>
            <person name="Ruytinx J."/>
            <person name="Liao H.L."/>
            <person name="Branco S."/>
            <person name="Kuo A."/>
            <person name="LaButti K."/>
            <person name="Lipzen A."/>
            <person name="Andreopoulos W."/>
            <person name="Pangilinan J."/>
            <person name="Riley R."/>
            <person name="Hundley H."/>
            <person name="Na H."/>
            <person name="Barry K."/>
            <person name="Grigoriev I.V."/>
            <person name="Stajich J.E."/>
            <person name="Kennedy P.G."/>
        </authorList>
    </citation>
    <scope>NUCLEOTIDE SEQUENCE</scope>
    <source>
        <strain evidence="1">FC423</strain>
    </source>
</reference>
<dbReference type="GeneID" id="64692899"/>
<protein>
    <recommendedName>
        <fullName evidence="3">Tc1-like transposase DDE domain-containing protein</fullName>
    </recommendedName>
</protein>
<dbReference type="RefSeq" id="XP_041300320.1">
    <property type="nucleotide sequence ID" value="XM_041430640.1"/>
</dbReference>
<dbReference type="OrthoDB" id="2416294at2759"/>
<gene>
    <name evidence="1" type="ORF">F5147DRAFT_562768</name>
</gene>
<dbReference type="GO" id="GO:0003676">
    <property type="term" value="F:nucleic acid binding"/>
    <property type="evidence" value="ECO:0007669"/>
    <property type="project" value="InterPro"/>
</dbReference>
<comment type="caution">
    <text evidence="1">The sequence shown here is derived from an EMBL/GenBank/DDBJ whole genome shotgun (WGS) entry which is preliminary data.</text>
</comment>
<dbReference type="Gene3D" id="3.30.420.10">
    <property type="entry name" value="Ribonuclease H-like superfamily/Ribonuclease H"/>
    <property type="match status" value="1"/>
</dbReference>
<keyword evidence="2" id="KW-1185">Reference proteome</keyword>
<organism evidence="1 2">
    <name type="scientific">Suillus discolor</name>
    <dbReference type="NCBI Taxonomy" id="1912936"/>
    <lineage>
        <taxon>Eukaryota</taxon>
        <taxon>Fungi</taxon>
        <taxon>Dikarya</taxon>
        <taxon>Basidiomycota</taxon>
        <taxon>Agaricomycotina</taxon>
        <taxon>Agaricomycetes</taxon>
        <taxon>Agaricomycetidae</taxon>
        <taxon>Boletales</taxon>
        <taxon>Suillineae</taxon>
        <taxon>Suillaceae</taxon>
        <taxon>Suillus</taxon>
    </lineage>
</organism>
<proteinExistence type="predicted"/>
<evidence type="ECO:0000313" key="2">
    <source>
        <dbReference type="Proteomes" id="UP000823399"/>
    </source>
</evidence>
<dbReference type="PANTHER" id="PTHR35871">
    <property type="entry name" value="EXPRESSED PROTEIN"/>
    <property type="match status" value="1"/>
</dbReference>
<dbReference type="PANTHER" id="PTHR35871:SF1">
    <property type="entry name" value="CXC1-LIKE CYSTEINE CLUSTER ASSOCIATED WITH KDZ TRANSPOSASES DOMAIN-CONTAINING PROTEIN"/>
    <property type="match status" value="1"/>
</dbReference>
<dbReference type="EMBL" id="JABBWM010000001">
    <property type="protein sequence ID" value="KAG2120944.1"/>
    <property type="molecule type" value="Genomic_DNA"/>
</dbReference>